<evidence type="ECO:0000313" key="5">
    <source>
        <dbReference type="EMBL" id="UTV30445.1"/>
    </source>
</evidence>
<feature type="domain" description="ABC transporter" evidence="4">
    <location>
        <begin position="285"/>
        <end position="511"/>
    </location>
</feature>
<evidence type="ECO:0000256" key="2">
    <source>
        <dbReference type="ARBA" id="ARBA00022741"/>
    </source>
</evidence>
<dbReference type="Proteomes" id="UP001057998">
    <property type="component" value="Chromosome 2"/>
</dbReference>
<evidence type="ECO:0000259" key="4">
    <source>
        <dbReference type="PROSITE" id="PS50893"/>
    </source>
</evidence>
<dbReference type="RefSeq" id="WP_255391804.1">
    <property type="nucleotide sequence ID" value="NZ_CP101509.1"/>
</dbReference>
<sequence>MTIAMQDVQLALSHGSLQVDLWEIEPGQHWMIFSAYQHYGSLLGQLLSGERMPDGGDITGLPERVGVVSLAQQQALLDAELEQDETDYIDQIDYGHSVEYLIGECCRDSDQVEQLLEMLDLEHLRNSGFRQLSTGETRRLMLARALAVDPQLLVLDDPYVGLDVVHQEKLSALLSNLSEQMTLVLITARESHIPDCITHIAMFSETSATERAGNANVMTLSPGMTVAEFTSHPVLRQLEALSAERSDAVMALIRERQQLFQQAYQTQLTHALSQEQPQQGHAPLVAIRDGKVEYFDRLIFDQVNWQILPGQHWQIRGPNGCGKSTLLALILGDHPQCYANDMTVLGYRRGSGESIWDIKRRIGVVSSSLHMQYRVSCSALEVLLSGFYDSIGLYDQPSKTQVQQAREWLAILAMADEERTPFRALGYGQQRLLLIGRALIKQPALLILDEPYQGLDFVNRKLVYQVLNMIAEEQLSQLLYVSHHPEDSLPAIRNYVDFVPDGEGYAVVVSG</sequence>
<keyword evidence="6" id="KW-1185">Reference proteome</keyword>
<dbReference type="SUPFAM" id="SSF52540">
    <property type="entry name" value="P-loop containing nucleoside triphosphate hydrolases"/>
    <property type="match status" value="2"/>
</dbReference>
<dbReference type="PROSITE" id="PS50893">
    <property type="entry name" value="ABC_TRANSPORTER_2"/>
    <property type="match status" value="2"/>
</dbReference>
<gene>
    <name evidence="5" type="ORF">NNL38_17875</name>
</gene>
<keyword evidence="3 5" id="KW-0067">ATP-binding</keyword>
<reference evidence="5" key="1">
    <citation type="submission" date="2022-07" db="EMBL/GenBank/DDBJ databases">
        <title>Genome sequencing of Photobacterium atrarenae GJH2-4.</title>
        <authorList>
            <person name="Park S.-J."/>
        </authorList>
    </citation>
    <scope>NUCLEOTIDE SEQUENCE</scope>
    <source>
        <strain evidence="5">GJH2-4</strain>
    </source>
</reference>
<dbReference type="PANTHER" id="PTHR43553">
    <property type="entry name" value="HEAVY METAL TRANSPORTER"/>
    <property type="match status" value="1"/>
</dbReference>
<organism evidence="5 6">
    <name type="scientific">Photobacterium atrarenae</name>
    <dbReference type="NCBI Taxonomy" id="865757"/>
    <lineage>
        <taxon>Bacteria</taxon>
        <taxon>Pseudomonadati</taxon>
        <taxon>Pseudomonadota</taxon>
        <taxon>Gammaproteobacteria</taxon>
        <taxon>Vibrionales</taxon>
        <taxon>Vibrionaceae</taxon>
        <taxon>Photobacterium</taxon>
    </lineage>
</organism>
<proteinExistence type="predicted"/>
<evidence type="ECO:0000256" key="1">
    <source>
        <dbReference type="ARBA" id="ARBA00022448"/>
    </source>
</evidence>
<dbReference type="InterPro" id="IPR050095">
    <property type="entry name" value="ECF_ABC_transporter_ATP-bd"/>
</dbReference>
<dbReference type="SMART" id="SM00382">
    <property type="entry name" value="AAA"/>
    <property type="match status" value="1"/>
</dbReference>
<dbReference type="Pfam" id="PF00005">
    <property type="entry name" value="ABC_tran"/>
    <property type="match status" value="2"/>
</dbReference>
<accession>A0ABY5GNQ6</accession>
<feature type="domain" description="ABC transporter" evidence="4">
    <location>
        <begin position="3"/>
        <end position="230"/>
    </location>
</feature>
<keyword evidence="2" id="KW-0547">Nucleotide-binding</keyword>
<dbReference type="InterPro" id="IPR003439">
    <property type="entry name" value="ABC_transporter-like_ATP-bd"/>
</dbReference>
<evidence type="ECO:0000313" key="6">
    <source>
        <dbReference type="Proteomes" id="UP001057998"/>
    </source>
</evidence>
<dbReference type="InterPro" id="IPR027417">
    <property type="entry name" value="P-loop_NTPase"/>
</dbReference>
<dbReference type="PANTHER" id="PTHR43553:SF3">
    <property type="entry name" value="ABC TRANSPORTER ATP-BINDING PROTEIN MODF"/>
    <property type="match status" value="1"/>
</dbReference>
<dbReference type="InterPro" id="IPR003593">
    <property type="entry name" value="AAA+_ATPase"/>
</dbReference>
<dbReference type="GO" id="GO:0005524">
    <property type="term" value="F:ATP binding"/>
    <property type="evidence" value="ECO:0007669"/>
    <property type="project" value="UniProtKB-KW"/>
</dbReference>
<name>A0ABY5GNQ6_9GAMM</name>
<dbReference type="EMBL" id="CP101509">
    <property type="protein sequence ID" value="UTV30445.1"/>
    <property type="molecule type" value="Genomic_DNA"/>
</dbReference>
<evidence type="ECO:0000256" key="3">
    <source>
        <dbReference type="ARBA" id="ARBA00022840"/>
    </source>
</evidence>
<protein>
    <submittedName>
        <fullName evidence="5">ATP-binding cassette domain-containing protein</fullName>
    </submittedName>
</protein>
<keyword evidence="1" id="KW-0813">Transport</keyword>
<dbReference type="Gene3D" id="3.40.50.300">
    <property type="entry name" value="P-loop containing nucleotide triphosphate hydrolases"/>
    <property type="match status" value="2"/>
</dbReference>